<dbReference type="GO" id="GO:0005737">
    <property type="term" value="C:cytoplasm"/>
    <property type="evidence" value="ECO:0007669"/>
    <property type="project" value="InterPro"/>
</dbReference>
<dbReference type="Gene3D" id="2.40.33.40">
    <property type="entry name" value="Phosphotransferase system, glucitol/sorbitol-specific IIA component"/>
    <property type="match status" value="1"/>
</dbReference>
<evidence type="ECO:0000313" key="2">
    <source>
        <dbReference type="EMBL" id="EOT40821.1"/>
    </source>
</evidence>
<evidence type="ECO:0008006" key="4">
    <source>
        <dbReference type="Google" id="ProtNLM"/>
    </source>
</evidence>
<dbReference type="HOGENOM" id="CLU_138435_1_0_9"/>
<dbReference type="GO" id="GO:0008982">
    <property type="term" value="F:protein-N(PI)-phosphohistidine-sugar phosphotransferase activity"/>
    <property type="evidence" value="ECO:0007669"/>
    <property type="project" value="InterPro"/>
</dbReference>
<protein>
    <recommendedName>
        <fullName evidence="4">PTS sorbitol transporter subunit IIA</fullName>
    </recommendedName>
</protein>
<dbReference type="eggNOG" id="COG3731">
    <property type="taxonomic scope" value="Bacteria"/>
</dbReference>
<dbReference type="InterPro" id="IPR004716">
    <property type="entry name" value="PTS_IIA_glucitol/sorbitol-sp"/>
</dbReference>
<comment type="caution">
    <text evidence="2">The sequence shown here is derived from an EMBL/GenBank/DDBJ whole genome shotgun (WGS) entry which is preliminary data.</text>
</comment>
<evidence type="ECO:0000256" key="1">
    <source>
        <dbReference type="PROSITE-ProRule" id="PRU00420"/>
    </source>
</evidence>
<organism evidence="2 3">
    <name type="scientific">Enterococcus dispar ATCC 51266</name>
    <dbReference type="NCBI Taxonomy" id="1139219"/>
    <lineage>
        <taxon>Bacteria</taxon>
        <taxon>Bacillati</taxon>
        <taxon>Bacillota</taxon>
        <taxon>Bacilli</taxon>
        <taxon>Lactobacillales</taxon>
        <taxon>Enterococcaceae</taxon>
        <taxon>Enterococcus</taxon>
    </lineage>
</organism>
<dbReference type="GO" id="GO:0009401">
    <property type="term" value="P:phosphoenolpyruvate-dependent sugar phosphotransferase system"/>
    <property type="evidence" value="ECO:0007669"/>
    <property type="project" value="InterPro"/>
</dbReference>
<dbReference type="SUPFAM" id="SSF141530">
    <property type="entry name" value="PTSIIA/GutA-like"/>
    <property type="match status" value="1"/>
</dbReference>
<dbReference type="Pfam" id="PF03829">
    <property type="entry name" value="PTSIIA_gutA"/>
    <property type="match status" value="1"/>
</dbReference>
<dbReference type="PANTHER" id="PTHR40398">
    <property type="entry name" value="PTS SYSTEM GLUCITOL/SORBITOL-SPECIFIC EIIA COMPONENT"/>
    <property type="match status" value="1"/>
</dbReference>
<evidence type="ECO:0000313" key="3">
    <source>
        <dbReference type="Proteomes" id="UP000014127"/>
    </source>
</evidence>
<dbReference type="InterPro" id="IPR036665">
    <property type="entry name" value="PTS_IIA_glucitol/sorbitol_sf"/>
</dbReference>
<dbReference type="PROSITE" id="PS51097">
    <property type="entry name" value="PTS_EIIA_TYPE_5"/>
    <property type="match status" value="1"/>
</dbReference>
<dbReference type="Proteomes" id="UP000014127">
    <property type="component" value="Unassembled WGS sequence"/>
</dbReference>
<reference evidence="2 3" key="1">
    <citation type="submission" date="2013-03" db="EMBL/GenBank/DDBJ databases">
        <title>The Genome Sequence of Enterococcus dispar ATCC_51266 (Illumina only assembly).</title>
        <authorList>
            <consortium name="The Broad Institute Genomics Platform"/>
            <consortium name="The Broad Institute Genome Sequencing Center for Infectious Disease"/>
            <person name="Earl A."/>
            <person name="Russ C."/>
            <person name="Gilmore M."/>
            <person name="Surin D."/>
            <person name="Walker B."/>
            <person name="Young S."/>
            <person name="Zeng Q."/>
            <person name="Gargeya S."/>
            <person name="Fitzgerald M."/>
            <person name="Haas B."/>
            <person name="Abouelleil A."/>
            <person name="Allen A.W."/>
            <person name="Alvarado L."/>
            <person name="Arachchi H.M."/>
            <person name="Berlin A.M."/>
            <person name="Chapman S.B."/>
            <person name="Gainer-Dewar J."/>
            <person name="Goldberg J."/>
            <person name="Griggs A."/>
            <person name="Gujja S."/>
            <person name="Hansen M."/>
            <person name="Howarth C."/>
            <person name="Imamovic A."/>
            <person name="Ireland A."/>
            <person name="Larimer J."/>
            <person name="McCowan C."/>
            <person name="Murphy C."/>
            <person name="Pearson M."/>
            <person name="Poon T.W."/>
            <person name="Priest M."/>
            <person name="Roberts A."/>
            <person name="Saif S."/>
            <person name="Shea T."/>
            <person name="Sisk P."/>
            <person name="Sykes S."/>
            <person name="Wortman J."/>
            <person name="Nusbaum C."/>
            <person name="Birren B."/>
        </authorList>
    </citation>
    <scope>NUCLEOTIDE SEQUENCE [LARGE SCALE GENOMIC DNA]</scope>
    <source>
        <strain evidence="2 3">ATCC 51266</strain>
    </source>
</reference>
<gene>
    <name evidence="2" type="ORF">OMK_01737</name>
</gene>
<dbReference type="STRING" id="44009.RV01_GL000932"/>
<keyword evidence="3" id="KW-1185">Reference proteome</keyword>
<dbReference type="AlphaFoldDB" id="S0KNQ3"/>
<dbReference type="EMBL" id="AHYR01000006">
    <property type="protein sequence ID" value="EOT40821.1"/>
    <property type="molecule type" value="Genomic_DNA"/>
</dbReference>
<dbReference type="GO" id="GO:0016301">
    <property type="term" value="F:kinase activity"/>
    <property type="evidence" value="ECO:0007669"/>
    <property type="project" value="TreeGrafter"/>
</dbReference>
<dbReference type="PATRIC" id="fig|1139219.3.peg.1696"/>
<dbReference type="PANTHER" id="PTHR40398:SF1">
    <property type="entry name" value="PTS SYSTEM GLUCITOL_SORBITOL-SPECIFIC EIIA COMPONENT"/>
    <property type="match status" value="1"/>
</dbReference>
<sequence length="135" mass="14838">MKLKSNWIKDAGGNDKMITGKITAIGEQAIDVNEKLLIFFDESATNGLKPYAIIQDVPKAAEITLQKGDEIRFGDMKYTVNHVGNTALKGLHEIQHASFVFDEVPESDSIVNGVYLSPFEVPQLEVGLTITYPGK</sequence>
<dbReference type="OrthoDB" id="7065254at2"/>
<accession>S0KNQ3</accession>
<dbReference type="RefSeq" id="WP_016172902.1">
    <property type="nucleotide sequence ID" value="NZ_ASWK01000001.1"/>
</dbReference>
<proteinExistence type="predicted"/>
<name>S0KNQ3_9ENTE</name>
<comment type="caution">
    <text evidence="1">Lacks conserved residue(s) required for the propagation of feature annotation.</text>
</comment>